<sequence length="706" mass="80302">MSSPTSTVVTELLAIPEVVDTLGLLYHTTKQLNDIIDKEMSGRPPFQCKVLNIGDERLEFYSRDALEYLVFAPERHYTSHEHTSHLYNEMYMCNWWWTVQTILESCQPGATVIPLIVSSDKTQLTLFRGKTAYPIYMTIGNILKDIQRKPSCQAQLLIGYIPTTKLEGVTNKATRRCALANLFHTCMHTVLGPISSYGETGVAMMSSDGIWHQCHPIFAIFVGNYPEQALVTCTYNGRCPKCCVTPGQLGEYQTFPCLVQNTMLDTYLLANGNVPTFQQACREAGLKPVYHPLWESLPLADIFLSITPDILHQMLQGINARCRAMPPNHKTLLFTKGITTLSRVTGHEHKKMCCILLGLIVDLVVPGGQDSSCIVKAVCTLLDFFYLAQYQCHTSDTIQQLQECLSIFHNNKAVFVDLGIREHFNIPKFHSLTHYTSSIKLFGTTDNYNTEQSEHLHIDFTKDAYHATNHKDEYPQMTRWLECCEKIQQHTVFINQRQQNQQQQPQFQKPVGPPHTFTQSIKIAKTPSIKAASFDNLARMYAALCKYAADMLIPFCAVPVFHHVKFTESESGNTEVVDTVHVQPEQKDLHGLNLTNWYADCQIAQVRVVFQIPNRVINQVSLLLDTMPPTYLAYVEWFSPLPSAPDPKHLMYRVTRSTQNGHRVHLIPQFGPVAPQEWSSFTVLDQCQTFYINLFTDRNSYLTLCR</sequence>
<evidence type="ECO:0000313" key="2">
    <source>
        <dbReference type="Proteomes" id="UP000759537"/>
    </source>
</evidence>
<comment type="caution">
    <text evidence="1">The sequence shown here is derived from an EMBL/GenBank/DDBJ whole genome shotgun (WGS) entry which is preliminary data.</text>
</comment>
<protein>
    <submittedName>
        <fullName evidence="1">Uncharacterized protein</fullName>
    </submittedName>
</protein>
<gene>
    <name evidence="1" type="ORF">DFH94DRAFT_791277</name>
</gene>
<dbReference type="InterPro" id="IPR041078">
    <property type="entry name" value="Plavaka"/>
</dbReference>
<organism evidence="1 2">
    <name type="scientific">Russula ochroleuca</name>
    <dbReference type="NCBI Taxonomy" id="152965"/>
    <lineage>
        <taxon>Eukaryota</taxon>
        <taxon>Fungi</taxon>
        <taxon>Dikarya</taxon>
        <taxon>Basidiomycota</taxon>
        <taxon>Agaricomycotina</taxon>
        <taxon>Agaricomycetes</taxon>
        <taxon>Russulales</taxon>
        <taxon>Russulaceae</taxon>
        <taxon>Russula</taxon>
    </lineage>
</organism>
<name>A0A9P5N3R6_9AGAM</name>
<accession>A0A9P5N3R6</accession>
<reference evidence="1" key="2">
    <citation type="journal article" date="2020" name="Nat. Commun.">
        <title>Large-scale genome sequencing of mycorrhizal fungi provides insights into the early evolution of symbiotic traits.</title>
        <authorList>
            <person name="Miyauchi S."/>
            <person name="Kiss E."/>
            <person name="Kuo A."/>
            <person name="Drula E."/>
            <person name="Kohler A."/>
            <person name="Sanchez-Garcia M."/>
            <person name="Morin E."/>
            <person name="Andreopoulos B."/>
            <person name="Barry K.W."/>
            <person name="Bonito G."/>
            <person name="Buee M."/>
            <person name="Carver A."/>
            <person name="Chen C."/>
            <person name="Cichocki N."/>
            <person name="Clum A."/>
            <person name="Culley D."/>
            <person name="Crous P.W."/>
            <person name="Fauchery L."/>
            <person name="Girlanda M."/>
            <person name="Hayes R.D."/>
            <person name="Keri Z."/>
            <person name="LaButti K."/>
            <person name="Lipzen A."/>
            <person name="Lombard V."/>
            <person name="Magnuson J."/>
            <person name="Maillard F."/>
            <person name="Murat C."/>
            <person name="Nolan M."/>
            <person name="Ohm R.A."/>
            <person name="Pangilinan J."/>
            <person name="Pereira M.F."/>
            <person name="Perotto S."/>
            <person name="Peter M."/>
            <person name="Pfister S."/>
            <person name="Riley R."/>
            <person name="Sitrit Y."/>
            <person name="Stielow J.B."/>
            <person name="Szollosi G."/>
            <person name="Zifcakova L."/>
            <person name="Stursova M."/>
            <person name="Spatafora J.W."/>
            <person name="Tedersoo L."/>
            <person name="Vaario L.M."/>
            <person name="Yamada A."/>
            <person name="Yan M."/>
            <person name="Wang P."/>
            <person name="Xu J."/>
            <person name="Bruns T."/>
            <person name="Baldrian P."/>
            <person name="Vilgalys R."/>
            <person name="Dunand C."/>
            <person name="Henrissat B."/>
            <person name="Grigoriev I.V."/>
            <person name="Hibbett D."/>
            <person name="Nagy L.G."/>
            <person name="Martin F.M."/>
        </authorList>
    </citation>
    <scope>NUCLEOTIDE SEQUENCE</scope>
    <source>
        <strain evidence="1">Prilba</strain>
    </source>
</reference>
<keyword evidence="2" id="KW-1185">Reference proteome</keyword>
<dbReference type="AlphaFoldDB" id="A0A9P5N3R6"/>
<dbReference type="OrthoDB" id="2576233at2759"/>
<dbReference type="Proteomes" id="UP000759537">
    <property type="component" value="Unassembled WGS sequence"/>
</dbReference>
<reference evidence="1" key="1">
    <citation type="submission" date="2019-10" db="EMBL/GenBank/DDBJ databases">
        <authorList>
            <consortium name="DOE Joint Genome Institute"/>
            <person name="Kuo A."/>
            <person name="Miyauchi S."/>
            <person name="Kiss E."/>
            <person name="Drula E."/>
            <person name="Kohler A."/>
            <person name="Sanchez-Garcia M."/>
            <person name="Andreopoulos B."/>
            <person name="Barry K.W."/>
            <person name="Bonito G."/>
            <person name="Buee M."/>
            <person name="Carver A."/>
            <person name="Chen C."/>
            <person name="Cichocki N."/>
            <person name="Clum A."/>
            <person name="Culley D."/>
            <person name="Crous P.W."/>
            <person name="Fauchery L."/>
            <person name="Girlanda M."/>
            <person name="Hayes R."/>
            <person name="Keri Z."/>
            <person name="LaButti K."/>
            <person name="Lipzen A."/>
            <person name="Lombard V."/>
            <person name="Magnuson J."/>
            <person name="Maillard F."/>
            <person name="Morin E."/>
            <person name="Murat C."/>
            <person name="Nolan M."/>
            <person name="Ohm R."/>
            <person name="Pangilinan J."/>
            <person name="Pereira M."/>
            <person name="Perotto S."/>
            <person name="Peter M."/>
            <person name="Riley R."/>
            <person name="Sitrit Y."/>
            <person name="Stielow B."/>
            <person name="Szollosi G."/>
            <person name="Zifcakova L."/>
            <person name="Stursova M."/>
            <person name="Spatafora J.W."/>
            <person name="Tedersoo L."/>
            <person name="Vaario L.-M."/>
            <person name="Yamada A."/>
            <person name="Yan M."/>
            <person name="Wang P."/>
            <person name="Xu J."/>
            <person name="Bruns T."/>
            <person name="Baldrian P."/>
            <person name="Vilgalys R."/>
            <person name="Henrissat B."/>
            <person name="Grigoriev I.V."/>
            <person name="Hibbett D."/>
            <person name="Nagy L.G."/>
            <person name="Martin F.M."/>
        </authorList>
    </citation>
    <scope>NUCLEOTIDE SEQUENCE</scope>
    <source>
        <strain evidence="1">Prilba</strain>
    </source>
</reference>
<evidence type="ECO:0000313" key="1">
    <source>
        <dbReference type="EMBL" id="KAF8485768.1"/>
    </source>
</evidence>
<dbReference type="EMBL" id="WHVB01000002">
    <property type="protein sequence ID" value="KAF8485768.1"/>
    <property type="molecule type" value="Genomic_DNA"/>
</dbReference>
<proteinExistence type="predicted"/>
<dbReference type="Pfam" id="PF18759">
    <property type="entry name" value="Plavaka"/>
    <property type="match status" value="1"/>
</dbReference>